<dbReference type="OrthoDB" id="4158640at2"/>
<dbReference type="HOGENOM" id="CLU_1222936_0_0_11"/>
<proteinExistence type="predicted"/>
<gene>
    <name evidence="2" type="ORF">BN381_130387</name>
</gene>
<dbReference type="Proteomes" id="UP000018291">
    <property type="component" value="Unassembled WGS sequence"/>
</dbReference>
<dbReference type="AlphaFoldDB" id="R4YX23"/>
<sequence>MHEERIENGGVPARLYRPEGATGLLLLGHGGGYSKDGTRFVRLCRRYAEATGLAVACIDAIAHGERKAKDAVPGSLPRQWHSTNSPQMVRDWQTTAHALHEIGAPVAYVGFSMGALFGFPTVAAMPSIRAAVFVVSGYPDGGGIDDEPLNDLLTDSASHLQHASVLMLNTTNDHIFPVPGVHRLFHAIHAAGKQLTFWEGEHNDWSDEMITTSESFITNRAADAQP</sequence>
<keyword evidence="3" id="KW-1185">Reference proteome</keyword>
<dbReference type="EMBL" id="CANL01000005">
    <property type="protein sequence ID" value="CCM62829.1"/>
    <property type="molecule type" value="Genomic_DNA"/>
</dbReference>
<dbReference type="Pfam" id="PF12697">
    <property type="entry name" value="Abhydrolase_6"/>
    <property type="match status" value="1"/>
</dbReference>
<dbReference type="InterPro" id="IPR000073">
    <property type="entry name" value="AB_hydrolase_1"/>
</dbReference>
<evidence type="ECO:0000313" key="2">
    <source>
        <dbReference type="EMBL" id="CCM62829.1"/>
    </source>
</evidence>
<evidence type="ECO:0000313" key="3">
    <source>
        <dbReference type="Proteomes" id="UP000018291"/>
    </source>
</evidence>
<comment type="caution">
    <text evidence="2">The sequence shown here is derived from an EMBL/GenBank/DDBJ whole genome shotgun (WGS) entry which is preliminary data.</text>
</comment>
<accession>R4YX23</accession>
<name>R4YX23_9ACTN</name>
<dbReference type="RefSeq" id="WP_012224549.1">
    <property type="nucleotide sequence ID" value="NZ_HG422565.1"/>
</dbReference>
<reference evidence="2 3" key="1">
    <citation type="journal article" date="2013" name="ISME J.">
        <title>Metabolic model for the filamentous 'Candidatus Microthrix parvicella' based on genomic and metagenomic analyses.</title>
        <authorList>
            <person name="Jon McIlroy S."/>
            <person name="Kristiansen R."/>
            <person name="Albertsen M."/>
            <person name="Michael Karst S."/>
            <person name="Rossetti S."/>
            <person name="Lund Nielsen J."/>
            <person name="Tandoi V."/>
            <person name="James Seviour R."/>
            <person name="Nielsen P.H."/>
        </authorList>
    </citation>
    <scope>NUCLEOTIDE SEQUENCE [LARGE SCALE GENOMIC DNA]</scope>
    <source>
        <strain evidence="2 3">RN1</strain>
    </source>
</reference>
<protein>
    <recommendedName>
        <fullName evidence="1">AB hydrolase-1 domain-containing protein</fullName>
    </recommendedName>
</protein>
<feature type="domain" description="AB hydrolase-1" evidence="1">
    <location>
        <begin position="25"/>
        <end position="158"/>
    </location>
</feature>
<dbReference type="STRING" id="1229780.BN381_130387"/>
<dbReference type="GO" id="GO:0003824">
    <property type="term" value="F:catalytic activity"/>
    <property type="evidence" value="ECO:0007669"/>
    <property type="project" value="UniProtKB-ARBA"/>
</dbReference>
<organism evidence="2 3">
    <name type="scientific">Candidatus Neomicrothrix parvicella RN1</name>
    <dbReference type="NCBI Taxonomy" id="1229780"/>
    <lineage>
        <taxon>Bacteria</taxon>
        <taxon>Bacillati</taxon>
        <taxon>Actinomycetota</taxon>
        <taxon>Acidimicrobiia</taxon>
        <taxon>Acidimicrobiales</taxon>
        <taxon>Microthrixaceae</taxon>
        <taxon>Candidatus Neomicrothrix</taxon>
    </lineage>
</organism>
<dbReference type="InterPro" id="IPR029058">
    <property type="entry name" value="AB_hydrolase_fold"/>
</dbReference>
<evidence type="ECO:0000259" key="1">
    <source>
        <dbReference type="Pfam" id="PF12697"/>
    </source>
</evidence>
<dbReference type="Gene3D" id="3.40.50.1820">
    <property type="entry name" value="alpha/beta hydrolase"/>
    <property type="match status" value="1"/>
</dbReference>
<dbReference type="eggNOG" id="COG1073">
    <property type="taxonomic scope" value="Bacteria"/>
</dbReference>
<dbReference type="SUPFAM" id="SSF53474">
    <property type="entry name" value="alpha/beta-Hydrolases"/>
    <property type="match status" value="1"/>
</dbReference>